<dbReference type="RefSeq" id="WP_306826558.1">
    <property type="nucleotide sequence ID" value="NZ_JAUSRA010000001.1"/>
</dbReference>
<proteinExistence type="predicted"/>
<feature type="compositionally biased region" description="Gly residues" evidence="1">
    <location>
        <begin position="391"/>
        <end position="400"/>
    </location>
</feature>
<accession>A0ABT9MJT4</accession>
<feature type="compositionally biased region" description="Basic and acidic residues" evidence="1">
    <location>
        <begin position="368"/>
        <end position="389"/>
    </location>
</feature>
<evidence type="ECO:0000313" key="2">
    <source>
        <dbReference type="EMBL" id="MDP9791679.1"/>
    </source>
</evidence>
<keyword evidence="3" id="KW-1185">Reference proteome</keyword>
<feature type="compositionally biased region" description="Low complexity" evidence="1">
    <location>
        <begin position="334"/>
        <end position="367"/>
    </location>
</feature>
<name>A0ABT9MJT4_9ACTN</name>
<comment type="caution">
    <text evidence="2">The sequence shown here is derived from an EMBL/GenBank/DDBJ whole genome shotgun (WGS) entry which is preliminary data.</text>
</comment>
<evidence type="ECO:0000256" key="1">
    <source>
        <dbReference type="SAM" id="MobiDB-lite"/>
    </source>
</evidence>
<organism evidence="2 3">
    <name type="scientific">Catenuloplanes nepalensis</name>
    <dbReference type="NCBI Taxonomy" id="587533"/>
    <lineage>
        <taxon>Bacteria</taxon>
        <taxon>Bacillati</taxon>
        <taxon>Actinomycetota</taxon>
        <taxon>Actinomycetes</taxon>
        <taxon>Micromonosporales</taxon>
        <taxon>Micromonosporaceae</taxon>
        <taxon>Catenuloplanes</taxon>
    </lineage>
</organism>
<protein>
    <recommendedName>
        <fullName evidence="4">VWFA domain-containing protein</fullName>
    </recommendedName>
</protein>
<evidence type="ECO:0000313" key="3">
    <source>
        <dbReference type="Proteomes" id="UP001240984"/>
    </source>
</evidence>
<reference evidence="2 3" key="1">
    <citation type="submission" date="2023-07" db="EMBL/GenBank/DDBJ databases">
        <title>Sequencing the genomes of 1000 actinobacteria strains.</title>
        <authorList>
            <person name="Klenk H.-P."/>
        </authorList>
    </citation>
    <scope>NUCLEOTIDE SEQUENCE [LARGE SCALE GENOMIC DNA]</scope>
    <source>
        <strain evidence="2 3">DSM 44710</strain>
    </source>
</reference>
<sequence length="451" mass="48623">MGSGRWSHDAYDAAAAYRSRTGRDAFDYDAGVRASRRRQDWTAHPDLDPYRVDVRESRDSAEHPESLAVAVLFDVTGSMGYVPRRLQEKLPQLFDLLLDRGYVRHPQLLFGGIGDATCDRVPLQIGQFESDNRMDEQLGRILLEGGGGGQKTESYELAAYFMARHTSIDCWEKRGKRGYLFIIGDELNYERVYARGANAPVTGYDRGGRRGVAEVIGDRLQDDIDTRDIYAELREMYDVYYILPSGTSYAGDRQVLDHWRGLLGQNVIELDDLDAVSETIALTIGIGEGTIGLDDGLADLRQQGSTAGRSVERALATVARGGRAPARDGRTAARDGGAAARDGGAAARDGGAAARDGGAAARDGGAAARDDGAAARDDGAAARDGRTAARDGGGAAGDGRGVSRDGRGDSRDDWAVSRDDRGGDRGDRGGRVPVARRSVVRRRDTRGARWV</sequence>
<dbReference type="Proteomes" id="UP001240984">
    <property type="component" value="Unassembled WGS sequence"/>
</dbReference>
<feature type="region of interest" description="Disordered" evidence="1">
    <location>
        <begin position="318"/>
        <end position="451"/>
    </location>
</feature>
<gene>
    <name evidence="2" type="ORF">J2S43_000191</name>
</gene>
<evidence type="ECO:0008006" key="4">
    <source>
        <dbReference type="Google" id="ProtNLM"/>
    </source>
</evidence>
<dbReference type="EMBL" id="JAUSRA010000001">
    <property type="protein sequence ID" value="MDP9791679.1"/>
    <property type="molecule type" value="Genomic_DNA"/>
</dbReference>
<feature type="compositionally biased region" description="Basic and acidic residues" evidence="1">
    <location>
        <begin position="441"/>
        <end position="451"/>
    </location>
</feature>
<feature type="compositionally biased region" description="Basic and acidic residues" evidence="1">
    <location>
        <begin position="401"/>
        <end position="430"/>
    </location>
</feature>